<comment type="caution">
    <text evidence="2">The sequence shown here is derived from an EMBL/GenBank/DDBJ whole genome shotgun (WGS) entry which is preliminary data.</text>
</comment>
<dbReference type="SMART" id="SM00256">
    <property type="entry name" value="FBOX"/>
    <property type="match status" value="1"/>
</dbReference>
<organism evidence="2 3">
    <name type="scientific">Turnera subulata</name>
    <dbReference type="NCBI Taxonomy" id="218843"/>
    <lineage>
        <taxon>Eukaryota</taxon>
        <taxon>Viridiplantae</taxon>
        <taxon>Streptophyta</taxon>
        <taxon>Embryophyta</taxon>
        <taxon>Tracheophyta</taxon>
        <taxon>Spermatophyta</taxon>
        <taxon>Magnoliopsida</taxon>
        <taxon>eudicotyledons</taxon>
        <taxon>Gunneridae</taxon>
        <taxon>Pentapetalae</taxon>
        <taxon>rosids</taxon>
        <taxon>fabids</taxon>
        <taxon>Malpighiales</taxon>
        <taxon>Passifloraceae</taxon>
        <taxon>Turnera</taxon>
    </lineage>
</organism>
<accession>A0A9Q0JF43</accession>
<evidence type="ECO:0000313" key="3">
    <source>
        <dbReference type="Proteomes" id="UP001141552"/>
    </source>
</evidence>
<dbReference type="PANTHER" id="PTHR35546">
    <property type="entry name" value="F-BOX PROTEIN INTERACTION DOMAIN PROTEIN-RELATED"/>
    <property type="match status" value="1"/>
</dbReference>
<feature type="domain" description="F-box" evidence="1">
    <location>
        <begin position="12"/>
        <end position="59"/>
    </location>
</feature>
<name>A0A9Q0JF43_9ROSI</name>
<reference evidence="2" key="1">
    <citation type="submission" date="2022-02" db="EMBL/GenBank/DDBJ databases">
        <authorList>
            <person name="Henning P.M."/>
            <person name="McCubbin A.G."/>
            <person name="Shore J.S."/>
        </authorList>
    </citation>
    <scope>NUCLEOTIDE SEQUENCE</scope>
    <source>
        <strain evidence="2">F60SS</strain>
        <tissue evidence="2">Leaves</tissue>
    </source>
</reference>
<sequence>MMKKPKTIYPGRLMINDLPDVLLTEILARVDSHKCALTCKLVCKQWYSLISCSDFVSRFITLHEDHHSLIVLSMGAREGIHGHLYWCMTFIGSQDLESAWTHSTSKTFGKKSECIYIKSSNNDLLLCEFENGMHNAWYVHNPFTTEWFPLPSPPSRLVMAITCDPSYVRDTQGRLCLQNSGRRRFKVLCIGHVRGWPRKEVAYYCSESNRWSEPVRLVNPFSLPSTNFVAYQGKFYWVAETPVYSHHIIVYDPTGAGSEKRLCDFPAGEKCWGTGSRLARLGVCQGSLRMMRTFWMEELQVLTLCVWEILIEDEEHGKISWRLKHSIPSDQMSSQDSSLQSIPKSKIKLLEFDPVNVGIVYLDLCDCIVSCNLTTRNLQVVSEVPSHLISRYPYIKRDVSNMIFPLAHPCWRVPLFS</sequence>
<dbReference type="Gene3D" id="1.20.1280.50">
    <property type="match status" value="1"/>
</dbReference>
<dbReference type="SUPFAM" id="SSF81383">
    <property type="entry name" value="F-box domain"/>
    <property type="match status" value="1"/>
</dbReference>
<reference evidence="2" key="2">
    <citation type="journal article" date="2023" name="Plants (Basel)">
        <title>Annotation of the Turnera subulata (Passifloraceae) Draft Genome Reveals the S-Locus Evolved after the Divergence of Turneroideae from Passifloroideae in a Stepwise Manner.</title>
        <authorList>
            <person name="Henning P.M."/>
            <person name="Roalson E.H."/>
            <person name="Mir W."/>
            <person name="McCubbin A.G."/>
            <person name="Shore J.S."/>
        </authorList>
    </citation>
    <scope>NUCLEOTIDE SEQUENCE</scope>
    <source>
        <strain evidence="2">F60SS</strain>
    </source>
</reference>
<dbReference type="AlphaFoldDB" id="A0A9Q0JF43"/>
<dbReference type="PROSITE" id="PS50181">
    <property type="entry name" value="FBOX"/>
    <property type="match status" value="1"/>
</dbReference>
<dbReference type="OrthoDB" id="1157305at2759"/>
<dbReference type="Proteomes" id="UP001141552">
    <property type="component" value="Unassembled WGS sequence"/>
</dbReference>
<dbReference type="InterPro" id="IPR036047">
    <property type="entry name" value="F-box-like_dom_sf"/>
</dbReference>
<evidence type="ECO:0000259" key="1">
    <source>
        <dbReference type="PROSITE" id="PS50181"/>
    </source>
</evidence>
<dbReference type="InterPro" id="IPR055290">
    <property type="entry name" value="At3g26010-like"/>
</dbReference>
<dbReference type="PANTHER" id="PTHR35546:SF130">
    <property type="entry name" value="EXPRESSED PROTEIN"/>
    <property type="match status" value="1"/>
</dbReference>
<dbReference type="EMBL" id="JAKUCV010003585">
    <property type="protein sequence ID" value="KAJ4838320.1"/>
    <property type="molecule type" value="Genomic_DNA"/>
</dbReference>
<dbReference type="InterPro" id="IPR056592">
    <property type="entry name" value="Beta-prop_At3g26010-like"/>
</dbReference>
<dbReference type="InterPro" id="IPR001810">
    <property type="entry name" value="F-box_dom"/>
</dbReference>
<dbReference type="Pfam" id="PF24750">
    <property type="entry name" value="b-prop_At3g26010-like"/>
    <property type="match status" value="1"/>
</dbReference>
<dbReference type="Pfam" id="PF00646">
    <property type="entry name" value="F-box"/>
    <property type="match status" value="1"/>
</dbReference>
<gene>
    <name evidence="2" type="ORF">Tsubulata_049412</name>
</gene>
<protein>
    <recommendedName>
        <fullName evidence="1">F-box domain-containing protein</fullName>
    </recommendedName>
</protein>
<evidence type="ECO:0000313" key="2">
    <source>
        <dbReference type="EMBL" id="KAJ4838320.1"/>
    </source>
</evidence>
<keyword evidence="3" id="KW-1185">Reference proteome</keyword>
<proteinExistence type="predicted"/>